<dbReference type="Proteomes" id="UP000027138">
    <property type="component" value="Unassembled WGS sequence"/>
</dbReference>
<dbReference type="OrthoDB" id="5835829at2759"/>
<dbReference type="UniPathway" id="UPA00009"/>
<dbReference type="Pfam" id="PF26168">
    <property type="entry name" value="Glyco_transf_N"/>
    <property type="match status" value="1"/>
</dbReference>
<dbReference type="GO" id="GO:0009718">
    <property type="term" value="P:anthocyanin-containing compound biosynthetic process"/>
    <property type="evidence" value="ECO:0007669"/>
    <property type="project" value="UniProtKB-UniPathway"/>
</dbReference>
<evidence type="ECO:0000256" key="6">
    <source>
        <dbReference type="RuleBase" id="RU003718"/>
    </source>
</evidence>
<evidence type="ECO:0000256" key="1">
    <source>
        <dbReference type="ARBA" id="ARBA00004935"/>
    </source>
</evidence>
<dbReference type="AlphaFoldDB" id="A0A067KBN8"/>
<evidence type="ECO:0000256" key="5">
    <source>
        <dbReference type="ARBA" id="ARBA00047606"/>
    </source>
</evidence>
<keyword evidence="4 6" id="KW-0808">Transferase</keyword>
<evidence type="ECO:0000256" key="7">
    <source>
        <dbReference type="RuleBase" id="RU362057"/>
    </source>
</evidence>
<comment type="similarity">
    <text evidence="2 6">Belongs to the UDP-glycosyltransferase family.</text>
</comment>
<dbReference type="InterPro" id="IPR035595">
    <property type="entry name" value="UDP_glycos_trans_CS"/>
</dbReference>
<dbReference type="FunFam" id="3.40.50.2000:FF:000071">
    <property type="entry name" value="Glycosyltransferase"/>
    <property type="match status" value="1"/>
</dbReference>
<protein>
    <recommendedName>
        <fullName evidence="7">Glycosyltransferase</fullName>
        <ecNumber evidence="7">2.4.1.-</ecNumber>
    </recommendedName>
</protein>
<dbReference type="STRING" id="180498.A0A067KBN8"/>
<dbReference type="Pfam" id="PF00201">
    <property type="entry name" value="UDPGT"/>
    <property type="match status" value="1"/>
</dbReference>
<evidence type="ECO:0000259" key="8">
    <source>
        <dbReference type="Pfam" id="PF26168"/>
    </source>
</evidence>
<proteinExistence type="inferred from homology"/>
<sequence length="490" mass="55686">MGSEPHQLHFILFPFMAQGHMIPMLDIARLLANHGVIVTIVTTPLNAKRFKPTISRAIQSGLKIQFLELQFPISQESRLPNDCENLDMLPSLSIGNEFFLATNQFQESVERLLQELKPNPKCIISDMCLPYTSQIASNLGIPRIAFNGFSCFCMMCMHCIYSSPKILENVKSEYEYFVLPGLPHRIELTKNQLPQSMHSNMGRFTEQIGVAEMVTYGIIVNSFEELEPTYVQEFKKARGNNKVWCIGPVSLYNKDKLDKVQRGDKASIDEQECLNWLDLQKQDSVLYVCFGSLCNLVPLQLIELGLGLEASNRPFIWVIRRGETSKELEKWIEEDGFEERIKGRGLLIRGWAPQVAILSNPAIGGFLTHCGWNSTLEGITAGKPMVTWPLFADQFCNERLVVDVLNIGVKVGAEFTLTWGEEDKVRVLVKREEVKRAIDRLMDGGEESEERRKKAKELSIMAKKAMEENGSSYLNMKLLIEDIRQKINSE</sequence>
<reference evidence="9 10" key="1">
    <citation type="journal article" date="2014" name="PLoS ONE">
        <title>Global Analysis of Gene Expression Profiles in Physic Nut (Jatropha curcas L.) Seedlings Exposed to Salt Stress.</title>
        <authorList>
            <person name="Zhang L."/>
            <person name="Zhang C."/>
            <person name="Wu P."/>
            <person name="Chen Y."/>
            <person name="Li M."/>
            <person name="Jiang H."/>
            <person name="Wu G."/>
        </authorList>
    </citation>
    <scope>NUCLEOTIDE SEQUENCE [LARGE SCALE GENOMIC DNA]</scope>
    <source>
        <strain evidence="10">cv. GZQX0401</strain>
        <tissue evidence="9">Young leaves</tissue>
    </source>
</reference>
<dbReference type="SUPFAM" id="SSF53756">
    <property type="entry name" value="UDP-Glycosyltransferase/glycogen phosphorylase"/>
    <property type="match status" value="1"/>
</dbReference>
<evidence type="ECO:0000256" key="3">
    <source>
        <dbReference type="ARBA" id="ARBA00022676"/>
    </source>
</evidence>
<dbReference type="PANTHER" id="PTHR48047">
    <property type="entry name" value="GLYCOSYLTRANSFERASE"/>
    <property type="match status" value="1"/>
</dbReference>
<dbReference type="FunFam" id="3.40.50.2000:FF:000047">
    <property type="entry name" value="Glycosyltransferase"/>
    <property type="match status" value="1"/>
</dbReference>
<name>A0A067KBN8_JATCU</name>
<comment type="catalytic activity">
    <reaction evidence="5">
        <text>an anthocyanidin + UDP-alpha-D-glucose + H(+) = an anthocyanidin 3-O-beta-D-glucoside + UDP</text>
        <dbReference type="Rhea" id="RHEA:20093"/>
        <dbReference type="ChEBI" id="CHEBI:15378"/>
        <dbReference type="ChEBI" id="CHEBI:16307"/>
        <dbReference type="ChEBI" id="CHEBI:58223"/>
        <dbReference type="ChEBI" id="CHEBI:58885"/>
        <dbReference type="ChEBI" id="CHEBI:143576"/>
        <dbReference type="EC" id="2.4.1.115"/>
    </reaction>
</comment>
<dbReference type="InterPro" id="IPR058980">
    <property type="entry name" value="Glyco_transf_N"/>
</dbReference>
<gene>
    <name evidence="9" type="ORF">JCGZ_16593</name>
</gene>
<feature type="domain" description="Glycosyltransferase N-terminal" evidence="8">
    <location>
        <begin position="10"/>
        <end position="249"/>
    </location>
</feature>
<organism evidence="9 10">
    <name type="scientific">Jatropha curcas</name>
    <name type="common">Barbados nut</name>
    <dbReference type="NCBI Taxonomy" id="180498"/>
    <lineage>
        <taxon>Eukaryota</taxon>
        <taxon>Viridiplantae</taxon>
        <taxon>Streptophyta</taxon>
        <taxon>Embryophyta</taxon>
        <taxon>Tracheophyta</taxon>
        <taxon>Spermatophyta</taxon>
        <taxon>Magnoliopsida</taxon>
        <taxon>eudicotyledons</taxon>
        <taxon>Gunneridae</taxon>
        <taxon>Pentapetalae</taxon>
        <taxon>rosids</taxon>
        <taxon>fabids</taxon>
        <taxon>Malpighiales</taxon>
        <taxon>Euphorbiaceae</taxon>
        <taxon>Crotonoideae</taxon>
        <taxon>Jatropheae</taxon>
        <taxon>Jatropha</taxon>
    </lineage>
</organism>
<dbReference type="CDD" id="cd03784">
    <property type="entry name" value="GT1_Gtf-like"/>
    <property type="match status" value="1"/>
</dbReference>
<dbReference type="EC" id="2.4.1.-" evidence="7"/>
<dbReference type="GO" id="GO:0047213">
    <property type="term" value="F:anthocyanidin 3-O-glucosyltransferase activity"/>
    <property type="evidence" value="ECO:0007669"/>
    <property type="project" value="UniProtKB-EC"/>
</dbReference>
<evidence type="ECO:0000313" key="10">
    <source>
        <dbReference type="Proteomes" id="UP000027138"/>
    </source>
</evidence>
<evidence type="ECO:0000313" key="9">
    <source>
        <dbReference type="EMBL" id="KDP29204.1"/>
    </source>
</evidence>
<dbReference type="PROSITE" id="PS00375">
    <property type="entry name" value="UDPGT"/>
    <property type="match status" value="1"/>
</dbReference>
<comment type="pathway">
    <text evidence="1">Pigment biosynthesis; anthocyanin biosynthesis.</text>
</comment>
<accession>A0A067KBN8</accession>
<dbReference type="EMBL" id="KK914761">
    <property type="protein sequence ID" value="KDP29204.1"/>
    <property type="molecule type" value="Genomic_DNA"/>
</dbReference>
<dbReference type="PANTHER" id="PTHR48047:SF241">
    <property type="entry name" value="GLYCOSYLTRANSFERASE"/>
    <property type="match status" value="1"/>
</dbReference>
<evidence type="ECO:0000256" key="4">
    <source>
        <dbReference type="ARBA" id="ARBA00022679"/>
    </source>
</evidence>
<keyword evidence="10" id="KW-1185">Reference proteome</keyword>
<keyword evidence="3 6" id="KW-0328">Glycosyltransferase</keyword>
<dbReference type="InterPro" id="IPR002213">
    <property type="entry name" value="UDP_glucos_trans"/>
</dbReference>
<evidence type="ECO:0000256" key="2">
    <source>
        <dbReference type="ARBA" id="ARBA00009995"/>
    </source>
</evidence>
<dbReference type="Gene3D" id="3.40.50.2000">
    <property type="entry name" value="Glycogen Phosphorylase B"/>
    <property type="match status" value="2"/>
</dbReference>